<name>A0A1G9KKT8_9ACTN</name>
<dbReference type="Pfam" id="PF26571">
    <property type="entry name" value="VldE"/>
    <property type="match status" value="1"/>
</dbReference>
<dbReference type="Gene3D" id="2.30.30.40">
    <property type="entry name" value="SH3 Domains"/>
    <property type="match status" value="3"/>
</dbReference>
<dbReference type="Pfam" id="PF08239">
    <property type="entry name" value="SH3_3"/>
    <property type="match status" value="3"/>
</dbReference>
<proteinExistence type="predicted"/>
<dbReference type="EMBL" id="FNGP01000003">
    <property type="protein sequence ID" value="SDL50015.1"/>
    <property type="molecule type" value="Genomic_DNA"/>
</dbReference>
<feature type="domain" description="SH3b" evidence="2">
    <location>
        <begin position="107"/>
        <end position="171"/>
    </location>
</feature>
<reference evidence="3 4" key="1">
    <citation type="submission" date="2016-10" db="EMBL/GenBank/DDBJ databases">
        <authorList>
            <person name="de Groot N.N."/>
        </authorList>
    </citation>
    <scope>NUCLEOTIDE SEQUENCE [LARGE SCALE GENOMIC DNA]</scope>
    <source>
        <strain evidence="3 4">CGMCC 1.9159</strain>
    </source>
</reference>
<dbReference type="Proteomes" id="UP000199475">
    <property type="component" value="Unassembled WGS sequence"/>
</dbReference>
<dbReference type="AlphaFoldDB" id="A0A1G9KKT8"/>
<keyword evidence="4" id="KW-1185">Reference proteome</keyword>
<protein>
    <submittedName>
        <fullName evidence="3">SH3 domain-containing protein</fullName>
    </submittedName>
</protein>
<gene>
    <name evidence="3" type="ORF">SAMN04488242_1682</name>
</gene>
<accession>A0A1G9KKT8</accession>
<sequence length="470" mass="50209">MKRVMKGLRIGAAATGLALAVQMFGSLAIGPGADALSGPAKATTRVHVRAEPTTQSTSLTILDVGQQVTAAGTTDGWTTVNWNGRTGYVFSKYLTLSTDSSRVVESAAPSNSYATANLNVRTGPSLQHSVVAVANKGATLDLTGRISGAYTQIVWQGSERWVATRYLSVNTPTSGVTAPEAKGSMQTTANLNVRVGSSTSHRTVGVVPRGTILPVTGASANGFSEVVWQGNSRWASARYLRPVSDSATSPGTPTDLPATTKRWATANLNLWTDSSSNRYSGELPRGTELAVTGKVANGRAEIVHNGALRWVTSRYTTSTDPNAAGGVGSTPGNWDLTSAPITGGLRGTALNKGYSSGLERTNPYVQRIAADVWERFPEIKTQYGWRRDVTPDHPAGRAVDVMIPSYKTNKALGNAIAEYYRKHAKELNISYIIWDQKIWSVARNSEGWRAMASRGSDSANHLDHVHINTY</sequence>
<keyword evidence="1" id="KW-0732">Signal</keyword>
<dbReference type="STRING" id="686624.SAMN04488242_1682"/>
<dbReference type="InterPro" id="IPR052354">
    <property type="entry name" value="Cell_Wall_Dynamics_Protein"/>
</dbReference>
<dbReference type="SMART" id="SM00287">
    <property type="entry name" value="SH3b"/>
    <property type="match status" value="4"/>
</dbReference>
<evidence type="ECO:0000313" key="3">
    <source>
        <dbReference type="EMBL" id="SDL50015.1"/>
    </source>
</evidence>
<dbReference type="PROSITE" id="PS51781">
    <property type="entry name" value="SH3B"/>
    <property type="match status" value="2"/>
</dbReference>
<evidence type="ECO:0000259" key="2">
    <source>
        <dbReference type="PROSITE" id="PS51781"/>
    </source>
</evidence>
<organism evidence="3 4">
    <name type="scientific">Tessaracoccus oleiagri</name>
    <dbReference type="NCBI Taxonomy" id="686624"/>
    <lineage>
        <taxon>Bacteria</taxon>
        <taxon>Bacillati</taxon>
        <taxon>Actinomycetota</taxon>
        <taxon>Actinomycetes</taxon>
        <taxon>Propionibacteriales</taxon>
        <taxon>Propionibacteriaceae</taxon>
        <taxon>Tessaracoccus</taxon>
    </lineage>
</organism>
<dbReference type="PANTHER" id="PTHR34408">
    <property type="entry name" value="FAMILY PROTEIN, PUTATIVE-RELATED"/>
    <property type="match status" value="1"/>
</dbReference>
<feature type="signal peptide" evidence="1">
    <location>
        <begin position="1"/>
        <end position="28"/>
    </location>
</feature>
<dbReference type="InterPro" id="IPR003646">
    <property type="entry name" value="SH3-like_bac-type"/>
</dbReference>
<dbReference type="RefSeq" id="WP_176761713.1">
    <property type="nucleotide sequence ID" value="NZ_FNGP01000003.1"/>
</dbReference>
<dbReference type="InterPro" id="IPR058593">
    <property type="entry name" value="ARB_07466-like_C"/>
</dbReference>
<dbReference type="PANTHER" id="PTHR34408:SF1">
    <property type="entry name" value="GLYCOSYL HYDROLASE FAMILY 19 DOMAIN-CONTAINING PROTEIN HI_1415"/>
    <property type="match status" value="1"/>
</dbReference>
<evidence type="ECO:0000313" key="4">
    <source>
        <dbReference type="Proteomes" id="UP000199475"/>
    </source>
</evidence>
<feature type="domain" description="SH3b" evidence="2">
    <location>
        <begin position="32"/>
        <end position="98"/>
    </location>
</feature>
<evidence type="ECO:0000256" key="1">
    <source>
        <dbReference type="SAM" id="SignalP"/>
    </source>
</evidence>
<feature type="chain" id="PRO_5038770838" evidence="1">
    <location>
        <begin position="29"/>
        <end position="470"/>
    </location>
</feature>